<evidence type="ECO:0000313" key="2">
    <source>
        <dbReference type="EMBL" id="KAJ1170391.1"/>
    </source>
</evidence>
<evidence type="ECO:0000313" key="3">
    <source>
        <dbReference type="Proteomes" id="UP001066276"/>
    </source>
</evidence>
<dbReference type="Gene3D" id="3.30.70.1820">
    <property type="entry name" value="L1 transposable element, RRM domain"/>
    <property type="match status" value="1"/>
</dbReference>
<evidence type="ECO:0000256" key="1">
    <source>
        <dbReference type="SAM" id="MobiDB-lite"/>
    </source>
</evidence>
<comment type="caution">
    <text evidence="2">The sequence shown here is derived from an EMBL/GenBank/DDBJ whole genome shotgun (WGS) entry which is preliminary data.</text>
</comment>
<feature type="compositionally biased region" description="Polar residues" evidence="1">
    <location>
        <begin position="32"/>
        <end position="44"/>
    </location>
</feature>
<name>A0AAV7T293_PLEWA</name>
<protein>
    <submittedName>
        <fullName evidence="2">Uncharacterized protein</fullName>
    </submittedName>
</protein>
<sequence>MAATIAVYSLKGIRGLVRHAGLRSRFPDRSEGTTIEQTTGNGSPWSRVPAGVPLPPRRPTHQEGEQLHFHLVIPLWVFPHPGAKPSGKSSGKHSAILRDHCTTKNHGDTDGPSMSSTLASSLEATARILQEIAAVGRRLEAMDEKISDLTVASTSIRADIAGFRETGTDLDHCLTTVEDQVGALPDQETELRSLRAKVTDLEDRSCRDNVRLFGVPEYKEGSEMKTFPQNLLPELTGLVFSPPLEFQRVHRIGPLHHRLFPAS</sequence>
<dbReference type="AlphaFoldDB" id="A0AAV7T293"/>
<reference evidence="2" key="1">
    <citation type="journal article" date="2022" name="bioRxiv">
        <title>Sequencing and chromosome-scale assembly of the giantPleurodeles waltlgenome.</title>
        <authorList>
            <person name="Brown T."/>
            <person name="Elewa A."/>
            <person name="Iarovenko S."/>
            <person name="Subramanian E."/>
            <person name="Araus A.J."/>
            <person name="Petzold A."/>
            <person name="Susuki M."/>
            <person name="Suzuki K.-i.T."/>
            <person name="Hayashi T."/>
            <person name="Toyoda A."/>
            <person name="Oliveira C."/>
            <person name="Osipova E."/>
            <person name="Leigh N.D."/>
            <person name="Simon A."/>
            <person name="Yun M.H."/>
        </authorList>
    </citation>
    <scope>NUCLEOTIDE SEQUENCE</scope>
    <source>
        <strain evidence="2">20211129_DDA</strain>
        <tissue evidence="2">Liver</tissue>
    </source>
</reference>
<organism evidence="2 3">
    <name type="scientific">Pleurodeles waltl</name>
    <name type="common">Iberian ribbed newt</name>
    <dbReference type="NCBI Taxonomy" id="8319"/>
    <lineage>
        <taxon>Eukaryota</taxon>
        <taxon>Metazoa</taxon>
        <taxon>Chordata</taxon>
        <taxon>Craniata</taxon>
        <taxon>Vertebrata</taxon>
        <taxon>Euteleostomi</taxon>
        <taxon>Amphibia</taxon>
        <taxon>Batrachia</taxon>
        <taxon>Caudata</taxon>
        <taxon>Salamandroidea</taxon>
        <taxon>Salamandridae</taxon>
        <taxon>Pleurodelinae</taxon>
        <taxon>Pleurodeles</taxon>
    </lineage>
</organism>
<feature type="region of interest" description="Disordered" evidence="1">
    <location>
        <begin position="26"/>
        <end position="58"/>
    </location>
</feature>
<dbReference type="EMBL" id="JANPWB010000007">
    <property type="protein sequence ID" value="KAJ1170391.1"/>
    <property type="molecule type" value="Genomic_DNA"/>
</dbReference>
<keyword evidence="3" id="KW-1185">Reference proteome</keyword>
<accession>A0AAV7T293</accession>
<gene>
    <name evidence="2" type="ORF">NDU88_002268</name>
</gene>
<dbReference type="Proteomes" id="UP001066276">
    <property type="component" value="Chromosome 4_1"/>
</dbReference>
<proteinExistence type="predicted"/>